<evidence type="ECO:0000256" key="1">
    <source>
        <dbReference type="SAM" id="Phobius"/>
    </source>
</evidence>
<reference evidence="2" key="1">
    <citation type="journal article" date="2021" name="Proc. Natl. Acad. Sci. U.S.A.">
        <title>A Catalog of Tens of Thousands of Viruses from Human Metagenomes Reveals Hidden Associations with Chronic Diseases.</title>
        <authorList>
            <person name="Tisza M.J."/>
            <person name="Buck C.B."/>
        </authorList>
    </citation>
    <scope>NUCLEOTIDE SEQUENCE</scope>
    <source>
        <strain evidence="2">Cthu813</strain>
    </source>
</reference>
<dbReference type="EMBL" id="BK016270">
    <property type="protein sequence ID" value="DAG06360.1"/>
    <property type="molecule type" value="Genomic_DNA"/>
</dbReference>
<evidence type="ECO:0000313" key="2">
    <source>
        <dbReference type="EMBL" id="DAG06360.1"/>
    </source>
</evidence>
<feature type="transmembrane region" description="Helical" evidence="1">
    <location>
        <begin position="12"/>
        <end position="29"/>
    </location>
</feature>
<accession>A0A8S5VI53</accession>
<keyword evidence="1" id="KW-0812">Transmembrane</keyword>
<sequence length="32" mass="4043">MIFSKEDFLRRVLFFCFVYDVAIITFHLMKRR</sequence>
<keyword evidence="1" id="KW-1133">Transmembrane helix</keyword>
<protein>
    <submittedName>
        <fullName evidence="2">Uncharacterized protein</fullName>
    </submittedName>
</protein>
<keyword evidence="1" id="KW-0472">Membrane</keyword>
<organism evidence="2">
    <name type="scientific">Siphoviridae sp. cthu813</name>
    <dbReference type="NCBI Taxonomy" id="2825618"/>
    <lineage>
        <taxon>Viruses</taxon>
        <taxon>Duplodnaviria</taxon>
        <taxon>Heunggongvirae</taxon>
        <taxon>Uroviricota</taxon>
        <taxon>Caudoviricetes</taxon>
    </lineage>
</organism>
<name>A0A8S5VI53_9CAUD</name>
<proteinExistence type="predicted"/>